<comment type="caution">
    <text evidence="4">The sequence shown here is derived from an EMBL/GenBank/DDBJ whole genome shotgun (WGS) entry which is preliminary data.</text>
</comment>
<sequence>MIFLQETLSFFISMTYTITPLIAEDAICERVRELAASIDRAMAGKPYILLLLLNGALPFAAMLEKHLKSRPVVKAVKISSYAGMRNSGSVVWEGDCGAFQPDVPVLVVDDVLDTGATLDEVCRELKRRGVKEVLTAVAVDKHCSRKVPFEADYVAFTQGNDFLVGFGMDLDGHYRELPYIGKVVMADTVENSD</sequence>
<reference evidence="4 5" key="1">
    <citation type="journal article" date="2017" name="BMC Genomics">
        <title>Genome sequencing of 39 Akkermansia muciniphila isolates reveals its population structure, genomic and functional diverisity, and global distribution in mammalian gut microbiotas.</title>
        <authorList>
            <person name="Guo X."/>
            <person name="Li S."/>
            <person name="Zhang J."/>
            <person name="Wu F."/>
            <person name="Li X."/>
            <person name="Wu D."/>
            <person name="Zhang M."/>
            <person name="Ou Z."/>
            <person name="Jie Z."/>
            <person name="Yan Q."/>
            <person name="Li P."/>
            <person name="Yi J."/>
            <person name="Peng Y."/>
        </authorList>
    </citation>
    <scope>NUCLEOTIDE SEQUENCE [LARGE SCALE GENOMIC DNA]</scope>
    <source>
        <strain evidence="4 5">GP43</strain>
    </source>
</reference>
<evidence type="ECO:0000256" key="1">
    <source>
        <dbReference type="ARBA" id="ARBA00048811"/>
    </source>
</evidence>
<dbReference type="CDD" id="cd06223">
    <property type="entry name" value="PRTases_typeI"/>
    <property type="match status" value="1"/>
</dbReference>
<dbReference type="InterPro" id="IPR029057">
    <property type="entry name" value="PRTase-like"/>
</dbReference>
<dbReference type="SUPFAM" id="SSF53271">
    <property type="entry name" value="PRTase-like"/>
    <property type="match status" value="1"/>
</dbReference>
<evidence type="ECO:0000256" key="2">
    <source>
        <dbReference type="ARBA" id="ARBA00049402"/>
    </source>
</evidence>
<dbReference type="GO" id="GO:0046100">
    <property type="term" value="P:hypoxanthine metabolic process"/>
    <property type="evidence" value="ECO:0007669"/>
    <property type="project" value="TreeGrafter"/>
</dbReference>
<dbReference type="AlphaFoldDB" id="A0AAP8NKV0"/>
<keyword evidence="4" id="KW-0328">Glycosyltransferase</keyword>
<name>A0AAP8NKV0_9BACT</name>
<dbReference type="EMBL" id="PJKN01000005">
    <property type="protein sequence ID" value="PNC54705.1"/>
    <property type="molecule type" value="Genomic_DNA"/>
</dbReference>
<evidence type="ECO:0000313" key="5">
    <source>
        <dbReference type="Proteomes" id="UP000235914"/>
    </source>
</evidence>
<protein>
    <submittedName>
        <fullName evidence="4">Hypoxanthine phosphoribosyltransferase</fullName>
    </submittedName>
</protein>
<dbReference type="GO" id="GO:0032264">
    <property type="term" value="P:IMP salvage"/>
    <property type="evidence" value="ECO:0007669"/>
    <property type="project" value="TreeGrafter"/>
</dbReference>
<organism evidence="4 5">
    <name type="scientific">Akkermansia muciniphila</name>
    <dbReference type="NCBI Taxonomy" id="239935"/>
    <lineage>
        <taxon>Bacteria</taxon>
        <taxon>Pseudomonadati</taxon>
        <taxon>Verrucomicrobiota</taxon>
        <taxon>Verrucomicrobiia</taxon>
        <taxon>Verrucomicrobiales</taxon>
        <taxon>Akkermansiaceae</taxon>
        <taxon>Akkermansia</taxon>
    </lineage>
</organism>
<dbReference type="PANTHER" id="PTHR43340:SF1">
    <property type="entry name" value="HYPOXANTHINE PHOSPHORIBOSYLTRANSFERASE"/>
    <property type="match status" value="1"/>
</dbReference>
<comment type="catalytic activity">
    <reaction evidence="1">
        <text>GMP + diphosphate = guanine + 5-phospho-alpha-D-ribose 1-diphosphate</text>
        <dbReference type="Rhea" id="RHEA:25424"/>
        <dbReference type="ChEBI" id="CHEBI:16235"/>
        <dbReference type="ChEBI" id="CHEBI:33019"/>
        <dbReference type="ChEBI" id="CHEBI:58017"/>
        <dbReference type="ChEBI" id="CHEBI:58115"/>
        <dbReference type="EC" id="2.4.2.8"/>
    </reaction>
    <physiologicalReaction direction="right-to-left" evidence="1">
        <dbReference type="Rhea" id="RHEA:25426"/>
    </physiologicalReaction>
</comment>
<dbReference type="GO" id="GO:0000287">
    <property type="term" value="F:magnesium ion binding"/>
    <property type="evidence" value="ECO:0007669"/>
    <property type="project" value="TreeGrafter"/>
</dbReference>
<dbReference type="InterPro" id="IPR000836">
    <property type="entry name" value="PRTase_dom"/>
</dbReference>
<proteinExistence type="predicted"/>
<dbReference type="InterPro" id="IPR050408">
    <property type="entry name" value="HGPRT"/>
</dbReference>
<keyword evidence="4" id="KW-0808">Transferase</keyword>
<dbReference type="Gene3D" id="3.40.50.2020">
    <property type="match status" value="1"/>
</dbReference>
<evidence type="ECO:0000313" key="4">
    <source>
        <dbReference type="EMBL" id="PNC54705.1"/>
    </source>
</evidence>
<feature type="domain" description="Phosphoribosyltransferase" evidence="3">
    <location>
        <begin position="26"/>
        <end position="169"/>
    </location>
</feature>
<dbReference type="PANTHER" id="PTHR43340">
    <property type="entry name" value="HYPOXANTHINE-GUANINE PHOSPHORIBOSYLTRANSFERASE"/>
    <property type="match status" value="1"/>
</dbReference>
<comment type="catalytic activity">
    <reaction evidence="2">
        <text>IMP + diphosphate = hypoxanthine + 5-phospho-alpha-D-ribose 1-diphosphate</text>
        <dbReference type="Rhea" id="RHEA:17973"/>
        <dbReference type="ChEBI" id="CHEBI:17368"/>
        <dbReference type="ChEBI" id="CHEBI:33019"/>
        <dbReference type="ChEBI" id="CHEBI:58017"/>
        <dbReference type="ChEBI" id="CHEBI:58053"/>
        <dbReference type="EC" id="2.4.2.8"/>
    </reaction>
    <physiologicalReaction direction="right-to-left" evidence="2">
        <dbReference type="Rhea" id="RHEA:17975"/>
    </physiologicalReaction>
</comment>
<dbReference type="Proteomes" id="UP000235914">
    <property type="component" value="Unassembled WGS sequence"/>
</dbReference>
<accession>A0AAP8NKV0</accession>
<evidence type="ECO:0000259" key="3">
    <source>
        <dbReference type="Pfam" id="PF00156"/>
    </source>
</evidence>
<gene>
    <name evidence="4" type="ORF">CXU09_09195</name>
</gene>
<dbReference type="Pfam" id="PF00156">
    <property type="entry name" value="Pribosyltran"/>
    <property type="match status" value="1"/>
</dbReference>
<dbReference type="GO" id="GO:0006178">
    <property type="term" value="P:guanine salvage"/>
    <property type="evidence" value="ECO:0007669"/>
    <property type="project" value="TreeGrafter"/>
</dbReference>
<dbReference type="GO" id="GO:0004422">
    <property type="term" value="F:hypoxanthine phosphoribosyltransferase activity"/>
    <property type="evidence" value="ECO:0007669"/>
    <property type="project" value="TreeGrafter"/>
</dbReference>
<dbReference type="GO" id="GO:0005829">
    <property type="term" value="C:cytosol"/>
    <property type="evidence" value="ECO:0007669"/>
    <property type="project" value="TreeGrafter"/>
</dbReference>
<dbReference type="GO" id="GO:0032263">
    <property type="term" value="P:GMP salvage"/>
    <property type="evidence" value="ECO:0007669"/>
    <property type="project" value="TreeGrafter"/>
</dbReference>